<dbReference type="EMBL" id="LFEH01000040">
    <property type="protein sequence ID" value="KMS79091.1"/>
    <property type="molecule type" value="Genomic_DNA"/>
</dbReference>
<dbReference type="CDD" id="cd07905">
    <property type="entry name" value="Adenylation_DNA_ligase_LigC"/>
    <property type="match status" value="1"/>
</dbReference>
<comment type="catalytic activity">
    <reaction evidence="3">
        <text>ATP + (deoxyribonucleotide)n-3'-hydroxyl + 5'-phospho-(deoxyribonucleotide)m = (deoxyribonucleotide)n+m + AMP + diphosphate.</text>
        <dbReference type="EC" id="6.5.1.1"/>
    </reaction>
</comment>
<feature type="domain" description="ATP-dependent DNA ligase family profile" evidence="5">
    <location>
        <begin position="108"/>
        <end position="203"/>
    </location>
</feature>
<dbReference type="InterPro" id="IPR012340">
    <property type="entry name" value="NA-bd_OB-fold"/>
</dbReference>
<dbReference type="InterPro" id="IPR012310">
    <property type="entry name" value="DNA_ligase_ATP-dep_cent"/>
</dbReference>
<sequence length="328" mass="35595">MALTPPIQPMLADARPELPRDTALPGGPAYEQKPDGYRAILFASPDRVQIQSRNGTDLTGAFPEIAAAGRALPAPLALDGELVVAHGGRLHFGELQRRARRRGAGARQAAAERPAHLILFDVLETADGPLLDRPYRERRAALEQLFVDGTLGAPFALCPATRDRAVALDWLDPAWGTVGIEGVVVKGLAQPYQPGRRGWLKVRARATADAIVASVTGPVTAPSTLLLARRDQTGRLRYVARTAPLARTAREELGARLRPGGPDHPWRGRRFSAGWGSSEQLDHRPVHPELVVEFAGDTAVDEGIYRHPVRYLRVRDDMSPEQLPPPGA</sequence>
<dbReference type="Gene3D" id="2.40.50.140">
    <property type="entry name" value="Nucleic acid-binding proteins"/>
    <property type="match status" value="1"/>
</dbReference>
<dbReference type="InterPro" id="IPR044119">
    <property type="entry name" value="Adenylation_LigC-like"/>
</dbReference>
<evidence type="ECO:0000313" key="6">
    <source>
        <dbReference type="EMBL" id="KMS79091.1"/>
    </source>
</evidence>
<comment type="similarity">
    <text evidence="1">Belongs to the ATP-dependent DNA ligase family.</text>
</comment>
<evidence type="ECO:0000256" key="1">
    <source>
        <dbReference type="ARBA" id="ARBA00007572"/>
    </source>
</evidence>
<evidence type="ECO:0000256" key="3">
    <source>
        <dbReference type="ARBA" id="ARBA00034003"/>
    </source>
</evidence>
<dbReference type="RefSeq" id="WP_048572853.1">
    <property type="nucleotide sequence ID" value="NZ_LFEH01000040.1"/>
</dbReference>
<gene>
    <name evidence="6" type="ORF">ACH49_13635</name>
</gene>
<feature type="region of interest" description="Disordered" evidence="4">
    <location>
        <begin position="1"/>
        <end position="31"/>
    </location>
</feature>
<evidence type="ECO:0000259" key="5">
    <source>
        <dbReference type="PROSITE" id="PS50160"/>
    </source>
</evidence>
<dbReference type="SUPFAM" id="SSF56091">
    <property type="entry name" value="DNA ligase/mRNA capping enzyme, catalytic domain"/>
    <property type="match status" value="1"/>
</dbReference>
<evidence type="ECO:0000256" key="4">
    <source>
        <dbReference type="SAM" id="MobiDB-lite"/>
    </source>
</evidence>
<reference evidence="6 7" key="1">
    <citation type="submission" date="2015-06" db="EMBL/GenBank/DDBJ databases">
        <title>Draft genome sequence of Streptomyces leeuwenhoekii C58, which produces the novel lasso peptide, chaxapeptin.</title>
        <authorList>
            <person name="Yi Y."/>
            <person name="Hai D."/>
            <person name="Jaspars M."/>
            <person name="Sheng H."/>
            <person name="Rateb M.E."/>
            <person name="Bull A."/>
            <person name="Goodfellow M."/>
            <person name="Asenjo J.A."/>
            <person name="Ebel R."/>
        </authorList>
    </citation>
    <scope>NUCLEOTIDE SEQUENCE [LARGE SCALE GENOMIC DNA]</scope>
    <source>
        <strain evidence="6 7">C58</strain>
    </source>
</reference>
<organism evidence="6 7">
    <name type="scientific">Streptomyces leeuwenhoekii</name>
    <dbReference type="NCBI Taxonomy" id="1437453"/>
    <lineage>
        <taxon>Bacteria</taxon>
        <taxon>Bacillati</taxon>
        <taxon>Actinomycetota</taxon>
        <taxon>Actinomycetes</taxon>
        <taxon>Kitasatosporales</taxon>
        <taxon>Streptomycetaceae</taxon>
        <taxon>Streptomyces</taxon>
    </lineage>
</organism>
<dbReference type="InterPro" id="IPR050191">
    <property type="entry name" value="ATP-dep_DNA_ligase"/>
</dbReference>
<comment type="caution">
    <text evidence="6">The sequence shown here is derived from an EMBL/GenBank/DDBJ whole genome shotgun (WGS) entry which is preliminary data.</text>
</comment>
<dbReference type="Pfam" id="PF01068">
    <property type="entry name" value="DNA_ligase_A_M"/>
    <property type="match status" value="1"/>
</dbReference>
<proteinExistence type="inferred from homology"/>
<protein>
    <submittedName>
        <fullName evidence="6">DNA ligase</fullName>
    </submittedName>
</protein>
<dbReference type="Gene3D" id="3.30.470.30">
    <property type="entry name" value="DNA ligase/mRNA capping enzyme"/>
    <property type="match status" value="1"/>
</dbReference>
<accession>A0ABR5HZ88</accession>
<dbReference type="GO" id="GO:0016874">
    <property type="term" value="F:ligase activity"/>
    <property type="evidence" value="ECO:0007669"/>
    <property type="project" value="UniProtKB-KW"/>
</dbReference>
<dbReference type="Proteomes" id="UP000037274">
    <property type="component" value="Unassembled WGS sequence"/>
</dbReference>
<name>A0ABR5HZ88_STRLW</name>
<dbReference type="PANTHER" id="PTHR45674:SF4">
    <property type="entry name" value="DNA LIGASE 1"/>
    <property type="match status" value="1"/>
</dbReference>
<keyword evidence="2 6" id="KW-0436">Ligase</keyword>
<dbReference type="PANTHER" id="PTHR45674">
    <property type="entry name" value="DNA LIGASE 1/3 FAMILY MEMBER"/>
    <property type="match status" value="1"/>
</dbReference>
<dbReference type="CDD" id="cd07970">
    <property type="entry name" value="OBF_DNA_ligase_LigC"/>
    <property type="match status" value="1"/>
</dbReference>
<dbReference type="InterPro" id="IPR044117">
    <property type="entry name" value="OBF_LigC-like"/>
</dbReference>
<evidence type="ECO:0000256" key="2">
    <source>
        <dbReference type="ARBA" id="ARBA00022598"/>
    </source>
</evidence>
<evidence type="ECO:0000313" key="7">
    <source>
        <dbReference type="Proteomes" id="UP000037274"/>
    </source>
</evidence>
<dbReference type="PROSITE" id="PS50160">
    <property type="entry name" value="DNA_LIGASE_A3"/>
    <property type="match status" value="1"/>
</dbReference>
<keyword evidence="7" id="KW-1185">Reference proteome</keyword>